<feature type="transmembrane region" description="Helical" evidence="2">
    <location>
        <begin position="357"/>
        <end position="376"/>
    </location>
</feature>
<feature type="transmembrane region" description="Helical" evidence="2">
    <location>
        <begin position="252"/>
        <end position="271"/>
    </location>
</feature>
<feature type="transmembrane region" description="Helical" evidence="2">
    <location>
        <begin position="642"/>
        <end position="660"/>
    </location>
</feature>
<feature type="region of interest" description="Disordered" evidence="1">
    <location>
        <begin position="941"/>
        <end position="980"/>
    </location>
</feature>
<feature type="transmembrane region" description="Helical" evidence="2">
    <location>
        <begin position="891"/>
        <end position="907"/>
    </location>
</feature>
<proteinExistence type="predicted"/>
<accession>A0ABP9B3J3</accession>
<keyword evidence="2" id="KW-1133">Transmembrane helix</keyword>
<name>A0ABP9B3J3_9MICC</name>
<feature type="transmembrane region" description="Helical" evidence="2">
    <location>
        <begin position="163"/>
        <end position="185"/>
    </location>
</feature>
<feature type="transmembrane region" description="Helical" evidence="2">
    <location>
        <begin position="221"/>
        <end position="240"/>
    </location>
</feature>
<evidence type="ECO:0008006" key="5">
    <source>
        <dbReference type="Google" id="ProtNLM"/>
    </source>
</evidence>
<feature type="transmembrane region" description="Helical" evidence="2">
    <location>
        <begin position="59"/>
        <end position="78"/>
    </location>
</feature>
<feature type="transmembrane region" description="Helical" evidence="2">
    <location>
        <begin position="698"/>
        <end position="718"/>
    </location>
</feature>
<comment type="caution">
    <text evidence="3">The sequence shown here is derived from an EMBL/GenBank/DDBJ whole genome shotgun (WGS) entry which is preliminary data.</text>
</comment>
<feature type="transmembrane region" description="Helical" evidence="2">
    <location>
        <begin position="421"/>
        <end position="442"/>
    </location>
</feature>
<feature type="transmembrane region" description="Helical" evidence="2">
    <location>
        <begin position="30"/>
        <end position="52"/>
    </location>
</feature>
<keyword evidence="2" id="KW-0812">Transmembrane</keyword>
<feature type="transmembrane region" description="Helical" evidence="2">
    <location>
        <begin position="507"/>
        <end position="527"/>
    </location>
</feature>
<organism evidence="3 4">
    <name type="scientific">Rothia endophytica</name>
    <dbReference type="NCBI Taxonomy" id="1324766"/>
    <lineage>
        <taxon>Bacteria</taxon>
        <taxon>Bacillati</taxon>
        <taxon>Actinomycetota</taxon>
        <taxon>Actinomycetes</taxon>
        <taxon>Micrococcales</taxon>
        <taxon>Micrococcaceae</taxon>
        <taxon>Rothia</taxon>
    </lineage>
</organism>
<evidence type="ECO:0000256" key="2">
    <source>
        <dbReference type="SAM" id="Phobius"/>
    </source>
</evidence>
<dbReference type="Proteomes" id="UP001500187">
    <property type="component" value="Unassembled WGS sequence"/>
</dbReference>
<feature type="transmembrane region" description="Helical" evidence="2">
    <location>
        <begin position="764"/>
        <end position="781"/>
    </location>
</feature>
<feature type="transmembrane region" description="Helical" evidence="2">
    <location>
        <begin position="108"/>
        <end position="129"/>
    </location>
</feature>
<feature type="transmembrane region" description="Helical" evidence="2">
    <location>
        <begin position="84"/>
        <end position="101"/>
    </location>
</feature>
<keyword evidence="4" id="KW-1185">Reference proteome</keyword>
<feature type="transmembrane region" description="Helical" evidence="2">
    <location>
        <begin position="454"/>
        <end position="475"/>
    </location>
</feature>
<evidence type="ECO:0000313" key="3">
    <source>
        <dbReference type="EMBL" id="GAA4789860.1"/>
    </source>
</evidence>
<feature type="transmembrane region" description="Helical" evidence="2">
    <location>
        <begin position="840"/>
        <end position="864"/>
    </location>
</feature>
<dbReference type="EMBL" id="BAABKP010000001">
    <property type="protein sequence ID" value="GAA4789860.1"/>
    <property type="molecule type" value="Genomic_DNA"/>
</dbReference>
<reference evidence="4" key="1">
    <citation type="journal article" date="2019" name="Int. J. Syst. Evol. Microbiol.">
        <title>The Global Catalogue of Microorganisms (GCM) 10K type strain sequencing project: providing services to taxonomists for standard genome sequencing and annotation.</title>
        <authorList>
            <consortium name="The Broad Institute Genomics Platform"/>
            <consortium name="The Broad Institute Genome Sequencing Center for Infectious Disease"/>
            <person name="Wu L."/>
            <person name="Ma J."/>
        </authorList>
    </citation>
    <scope>NUCLEOTIDE SEQUENCE [LARGE SCALE GENOMIC DNA]</scope>
    <source>
        <strain evidence="4">JCM 18541</strain>
    </source>
</reference>
<feature type="transmembrane region" description="Helical" evidence="2">
    <location>
        <begin position="383"/>
        <end position="401"/>
    </location>
</feature>
<feature type="compositionally biased region" description="Polar residues" evidence="1">
    <location>
        <begin position="958"/>
        <end position="971"/>
    </location>
</feature>
<feature type="transmembrane region" description="Helical" evidence="2">
    <location>
        <begin position="913"/>
        <end position="931"/>
    </location>
</feature>
<sequence length="980" mass="106031">MQGVLLCALTLLVYVAGLVSYRWIPKLRLASYSFTATGLALIPLCGLAVYHLMWPLSGALLWLLVSLIGTAAVLGALALMKARVMIYLAVAFIVSDVLAVSKTMQVGLIWYFVSLLLLATALALIQRFASAQLPVQLTRGINDSARVFVPVTMFASMMIGTRLHFWETALIFVLGTLYTVTFVALDRSFYFYVQARVYSLLATLYFTLWLCEYLNNYVYVLLPTAILSLISCFILGLVNLPALPWAPSKDLMATWCLAQPPVIFSVAAIMVDAHAEPALFGSSSGGVGATLVLSLLVTLNVAALGVAVRSRLKTHTPALAFIVGILGFLALPTIPLVVLLLGLAALHVMPKPLSHGAQLPGVAGGLALPALLLLLVQIADSHSYWALLFLGLSGAFCYLYSELATPRTAETPSNARLFSAIILLASGVITPVLLSIGVDAAYRYRVISGSIEYSALSVGIASYLGLSIAGALLTLDRTYRALDARPIHQKAPVSGQIYTHSPLQTPYLLLTALYVSVSLILITAPAVLMSHRDYLVYAALLLGTLAIFWKASPRTFSHLGILIRLYLLWAAVQLTITSSLFSLHTALIITFLTALLSACSLLLIRFHQLSRSAGTELITGLVFGWIALLAALPLIRTDIRVAALLGALLLTGLALLWQIASRRPAVSALQVALAAGALTLLGYPLLAGSLRLSDALSLLLLGMLSLAGSKTWAALSASTQPAHVSNPNQEDYLGRWGYAYNVTTARTGLALTHVYLLHPVWAEPLALSCLAILILTAGWWVQVAPQKRLYPPLVGINLLMFRILVENEMREAFLYFSQALVFSFSLLLVFSIIRRQKPSLILYSIALGIQAFGTLYLTVAGWSLPWSDRLIIVLVTLVLLVATVLLKRKILVILVVAMLSYQILYIVGGLNIFSLFILGFALIGLVIWRLLARDETIQTQPHLPRRPCDSQPTAPPATGSNPSGTQQTSIPAWQKPDHTP</sequence>
<feature type="transmembrane region" description="Helical" evidence="2">
    <location>
        <begin position="319"/>
        <end position="345"/>
    </location>
</feature>
<feature type="transmembrane region" description="Helical" evidence="2">
    <location>
        <begin position="666"/>
        <end position="686"/>
    </location>
</feature>
<feature type="transmembrane region" description="Helical" evidence="2">
    <location>
        <begin position="583"/>
        <end position="605"/>
    </location>
</feature>
<gene>
    <name evidence="3" type="ORF">GCM10023352_04780</name>
</gene>
<protein>
    <recommendedName>
        <fullName evidence="5">DUF2339 domain-containing protein</fullName>
    </recommendedName>
</protein>
<feature type="transmembrane region" description="Helical" evidence="2">
    <location>
        <begin position="557"/>
        <end position="576"/>
    </location>
</feature>
<keyword evidence="2" id="KW-0472">Membrane</keyword>
<feature type="transmembrane region" description="Helical" evidence="2">
    <location>
        <begin position="870"/>
        <end position="886"/>
    </location>
</feature>
<evidence type="ECO:0000313" key="4">
    <source>
        <dbReference type="Proteomes" id="UP001500187"/>
    </source>
</evidence>
<feature type="transmembrane region" description="Helical" evidence="2">
    <location>
        <begin position="197"/>
        <end position="215"/>
    </location>
</feature>
<feature type="transmembrane region" description="Helical" evidence="2">
    <location>
        <begin position="534"/>
        <end position="551"/>
    </location>
</feature>
<feature type="transmembrane region" description="Helical" evidence="2">
    <location>
        <begin position="617"/>
        <end position="635"/>
    </location>
</feature>
<evidence type="ECO:0000256" key="1">
    <source>
        <dbReference type="SAM" id="MobiDB-lite"/>
    </source>
</evidence>
<feature type="transmembrane region" description="Helical" evidence="2">
    <location>
        <begin position="812"/>
        <end position="833"/>
    </location>
</feature>
<feature type="transmembrane region" description="Helical" evidence="2">
    <location>
        <begin position="283"/>
        <end position="307"/>
    </location>
</feature>